<dbReference type="EMBL" id="AEUP01000012">
    <property type="protein sequence ID" value="EGE48584.1"/>
    <property type="molecule type" value="Genomic_DNA"/>
</dbReference>
<proteinExistence type="predicted"/>
<reference evidence="2 3" key="1">
    <citation type="journal article" date="2011" name="Science">
        <title>Drosophila microbiome modulates host developmental and metabolic homeostasis via insulin signaling.</title>
        <authorList>
            <person name="Shin S.C."/>
            <person name="Kim S.H."/>
            <person name="You H."/>
            <person name="Kim B."/>
            <person name="Kim A.C."/>
            <person name="Lee K.A."/>
            <person name="Yoon J.H."/>
            <person name="Ryu J.H."/>
            <person name="Lee W.J."/>
        </authorList>
    </citation>
    <scope>NUCLEOTIDE SEQUENCE [LARGE SCALE GENOMIC DNA]</scope>
    <source>
        <strain evidence="2 3">DM001</strain>
    </source>
</reference>
<feature type="compositionally biased region" description="Basic and acidic residues" evidence="1">
    <location>
        <begin position="1"/>
        <end position="10"/>
    </location>
</feature>
<name>F1YRK2_9PROT</name>
<evidence type="ECO:0000256" key="1">
    <source>
        <dbReference type="SAM" id="MobiDB-lite"/>
    </source>
</evidence>
<feature type="compositionally biased region" description="Polar residues" evidence="1">
    <location>
        <begin position="12"/>
        <end position="25"/>
    </location>
</feature>
<organism evidence="2 3">
    <name type="scientific">Acetobacter pomorum DM001</name>
    <dbReference type="NCBI Taxonomy" id="945681"/>
    <lineage>
        <taxon>Bacteria</taxon>
        <taxon>Pseudomonadati</taxon>
        <taxon>Pseudomonadota</taxon>
        <taxon>Alphaproteobacteria</taxon>
        <taxon>Acetobacterales</taxon>
        <taxon>Acetobacteraceae</taxon>
        <taxon>Acetobacter</taxon>
    </lineage>
</organism>
<gene>
    <name evidence="2" type="ORF">APO_0536</name>
</gene>
<evidence type="ECO:0000313" key="2">
    <source>
        <dbReference type="EMBL" id="EGE48584.1"/>
    </source>
</evidence>
<comment type="caution">
    <text evidence="2">The sequence shown here is derived from an EMBL/GenBank/DDBJ whole genome shotgun (WGS) entry which is preliminary data.</text>
</comment>
<evidence type="ECO:0000313" key="3">
    <source>
        <dbReference type="Proteomes" id="UP000018454"/>
    </source>
</evidence>
<sequence length="293" mass="32785">MRGATAEKDASMTATKTDPAQTQPAKSARTKPPVLLTAVGRQRTGKTVFLNALTETVMRQGGDVEVWNTDHLNVSHSISHFHPNAKKPATGNLKEQKSWLEQQIEGMVKRQKDVILDIGGGWTAFHEIINSTPLVPQLTKLGIKVVVVYMLGTELADADYLQDLQEKRRFLPGHSIIVMNRGLLPLGYTNNSHFDKIRQTQAVMNATVDKSDEDGGIYFLPELDGMDEITDRRLSYADFIDDKNVAGHPPSGLFDRMRAEVWFYRSFPEFLAQIDPSLLPDMPKGLPVPRDFE</sequence>
<feature type="region of interest" description="Disordered" evidence="1">
    <location>
        <begin position="1"/>
        <end position="32"/>
    </location>
</feature>
<dbReference type="Proteomes" id="UP000018454">
    <property type="component" value="Unassembled WGS sequence"/>
</dbReference>
<dbReference type="AlphaFoldDB" id="F1YRK2"/>
<protein>
    <submittedName>
        <fullName evidence="2">Uncharacterized protein</fullName>
    </submittedName>
</protein>
<accession>F1YRK2</accession>